<dbReference type="KEGG" id="msei:MSEDJ_42070"/>
<name>A0A7I7QUY2_9MYCO</name>
<accession>A0A7I7QUY2</accession>
<protein>
    <submittedName>
        <fullName evidence="1">Uncharacterized protein</fullName>
    </submittedName>
</protein>
<reference evidence="1 2" key="1">
    <citation type="journal article" date="2019" name="Emerg. Microbes Infect.">
        <title>Comprehensive subspecies identification of 175 nontuberculous mycobacteria species based on 7547 genomic profiles.</title>
        <authorList>
            <person name="Matsumoto Y."/>
            <person name="Kinjo T."/>
            <person name="Motooka D."/>
            <person name="Nabeya D."/>
            <person name="Jung N."/>
            <person name="Uechi K."/>
            <person name="Horii T."/>
            <person name="Iida T."/>
            <person name="Fujita J."/>
            <person name="Nakamura S."/>
        </authorList>
    </citation>
    <scope>NUCLEOTIDE SEQUENCE [LARGE SCALE GENOMIC DNA]</scope>
    <source>
        <strain evidence="1 2">JCM 17899</strain>
    </source>
</reference>
<proteinExistence type="predicted"/>
<keyword evidence="2" id="KW-1185">Reference proteome</keyword>
<organism evidence="1 2">
    <name type="scientific">Mycolicibacterium sediminis</name>
    <dbReference type="NCBI Taxonomy" id="1286180"/>
    <lineage>
        <taxon>Bacteria</taxon>
        <taxon>Bacillati</taxon>
        <taxon>Actinomycetota</taxon>
        <taxon>Actinomycetes</taxon>
        <taxon>Mycobacteriales</taxon>
        <taxon>Mycobacteriaceae</taxon>
        <taxon>Mycolicibacterium</taxon>
    </lineage>
</organism>
<evidence type="ECO:0000313" key="1">
    <source>
        <dbReference type="EMBL" id="BBY30111.1"/>
    </source>
</evidence>
<evidence type="ECO:0000313" key="2">
    <source>
        <dbReference type="Proteomes" id="UP000467193"/>
    </source>
</evidence>
<gene>
    <name evidence="1" type="ORF">MSEDJ_42070</name>
</gene>
<sequence length="153" mass="16798">MSEHLLTDERIARASVVSPSWWSRTRARVGALRYDRELEEGRRVTPGTPLSVHAARLASVRERRELAASLFAVMDDAHDGRPERNRRVPVDVAAVRRAADVVDAVLVRLEPSHPARIRGVARLRILLADGRGPLYRAGAGSLDAAMRGVLAAL</sequence>
<dbReference type="Proteomes" id="UP000467193">
    <property type="component" value="Chromosome"/>
</dbReference>
<dbReference type="RefSeq" id="WP_163799372.1">
    <property type="nucleotide sequence ID" value="NZ_AP022588.1"/>
</dbReference>
<dbReference type="AlphaFoldDB" id="A0A7I7QUY2"/>
<dbReference type="EMBL" id="AP022588">
    <property type="protein sequence ID" value="BBY30111.1"/>
    <property type="molecule type" value="Genomic_DNA"/>
</dbReference>